<gene>
    <name evidence="1" type="ORF">S03H2_00231</name>
</gene>
<organism evidence="1">
    <name type="scientific">marine sediment metagenome</name>
    <dbReference type="NCBI Taxonomy" id="412755"/>
    <lineage>
        <taxon>unclassified sequences</taxon>
        <taxon>metagenomes</taxon>
        <taxon>ecological metagenomes</taxon>
    </lineage>
</organism>
<sequence>MDLHELIIKAHARAHAAELAVHAKCQAAAWTELAKLRELLNNQLYPEASESTETPPAEGS</sequence>
<accession>X1F8M1</accession>
<evidence type="ECO:0000313" key="1">
    <source>
        <dbReference type="EMBL" id="GAH25749.1"/>
    </source>
</evidence>
<reference evidence="1" key="1">
    <citation type="journal article" date="2014" name="Front. Microbiol.">
        <title>High frequency of phylogenetically diverse reductive dehalogenase-homologous genes in deep subseafloor sedimentary metagenomes.</title>
        <authorList>
            <person name="Kawai M."/>
            <person name="Futagami T."/>
            <person name="Toyoda A."/>
            <person name="Takaki Y."/>
            <person name="Nishi S."/>
            <person name="Hori S."/>
            <person name="Arai W."/>
            <person name="Tsubouchi T."/>
            <person name="Morono Y."/>
            <person name="Uchiyama I."/>
            <person name="Ito T."/>
            <person name="Fujiyama A."/>
            <person name="Inagaki F."/>
            <person name="Takami H."/>
        </authorList>
    </citation>
    <scope>NUCLEOTIDE SEQUENCE</scope>
    <source>
        <strain evidence="1">Expedition CK06-06</strain>
    </source>
</reference>
<dbReference type="EMBL" id="BARU01000027">
    <property type="protein sequence ID" value="GAH25749.1"/>
    <property type="molecule type" value="Genomic_DNA"/>
</dbReference>
<dbReference type="AlphaFoldDB" id="X1F8M1"/>
<proteinExistence type="predicted"/>
<comment type="caution">
    <text evidence="1">The sequence shown here is derived from an EMBL/GenBank/DDBJ whole genome shotgun (WGS) entry which is preliminary data.</text>
</comment>
<protein>
    <submittedName>
        <fullName evidence="1">Uncharacterized protein</fullName>
    </submittedName>
</protein>
<name>X1F8M1_9ZZZZ</name>